<comment type="function">
    <text evidence="9">Mediates the uptake of pyruvate into mitochondria.</text>
</comment>
<dbReference type="OrthoDB" id="869189at2759"/>
<sequence>IAATMSTFQKLWNSPVGPKTSHFWAPVAKMCVAAASFADYFRPAEQISMSQQGALMVTGSIWTRWCFVITPKNYALAAINASVGLGGGYQFFRV</sequence>
<dbReference type="EMBL" id="MCFI01000001">
    <property type="protein sequence ID" value="ORY87730.1"/>
    <property type="molecule type" value="Genomic_DNA"/>
</dbReference>
<keyword evidence="4" id="KW-0812">Transmembrane</keyword>
<evidence type="ECO:0000256" key="5">
    <source>
        <dbReference type="ARBA" id="ARBA00022792"/>
    </source>
</evidence>
<dbReference type="InterPro" id="IPR005336">
    <property type="entry name" value="MPC"/>
</dbReference>
<comment type="similarity">
    <text evidence="2 9">Belongs to the mitochondrial pyruvate carrier (MPC) (TC 2.A.105) family.</text>
</comment>
<dbReference type="AlphaFoldDB" id="A0A1Y2FUP2"/>
<evidence type="ECO:0000256" key="3">
    <source>
        <dbReference type="ARBA" id="ARBA00022448"/>
    </source>
</evidence>
<organism evidence="10 11">
    <name type="scientific">Protomyces lactucae-debilis</name>
    <dbReference type="NCBI Taxonomy" id="2754530"/>
    <lineage>
        <taxon>Eukaryota</taxon>
        <taxon>Fungi</taxon>
        <taxon>Dikarya</taxon>
        <taxon>Ascomycota</taxon>
        <taxon>Taphrinomycotina</taxon>
        <taxon>Taphrinomycetes</taxon>
        <taxon>Taphrinales</taxon>
        <taxon>Protomycetaceae</taxon>
        <taxon>Protomyces</taxon>
    </lineage>
</organism>
<name>A0A1Y2FUP2_PROLT</name>
<dbReference type="Proteomes" id="UP000193685">
    <property type="component" value="Unassembled WGS sequence"/>
</dbReference>
<feature type="non-terminal residue" evidence="10">
    <location>
        <position position="94"/>
    </location>
</feature>
<evidence type="ECO:0000256" key="1">
    <source>
        <dbReference type="ARBA" id="ARBA00004448"/>
    </source>
</evidence>
<dbReference type="GeneID" id="63783604"/>
<proteinExistence type="inferred from homology"/>
<evidence type="ECO:0000256" key="8">
    <source>
        <dbReference type="ARBA" id="ARBA00023136"/>
    </source>
</evidence>
<keyword evidence="5 9" id="KW-0999">Mitochondrion inner membrane</keyword>
<evidence type="ECO:0000256" key="7">
    <source>
        <dbReference type="ARBA" id="ARBA00023128"/>
    </source>
</evidence>
<dbReference type="GO" id="GO:0006850">
    <property type="term" value="P:pyruvate import into mitochondria"/>
    <property type="evidence" value="ECO:0007669"/>
    <property type="project" value="InterPro"/>
</dbReference>
<dbReference type="GO" id="GO:0005743">
    <property type="term" value="C:mitochondrial inner membrane"/>
    <property type="evidence" value="ECO:0007669"/>
    <property type="project" value="UniProtKB-SubCell"/>
</dbReference>
<protein>
    <recommendedName>
        <fullName evidence="9">Mitochondrial pyruvate carrier</fullName>
    </recommendedName>
</protein>
<dbReference type="STRING" id="56484.A0A1Y2FUP2"/>
<comment type="caution">
    <text evidence="10">The sequence shown here is derived from an EMBL/GenBank/DDBJ whole genome shotgun (WGS) entry which is preliminary data.</text>
</comment>
<accession>A0A1Y2FUP2</accession>
<dbReference type="Pfam" id="PF03650">
    <property type="entry name" value="MPC"/>
    <property type="match status" value="1"/>
</dbReference>
<evidence type="ECO:0000256" key="4">
    <source>
        <dbReference type="ARBA" id="ARBA00022692"/>
    </source>
</evidence>
<feature type="non-terminal residue" evidence="10">
    <location>
        <position position="1"/>
    </location>
</feature>
<keyword evidence="3 9" id="KW-0813">Transport</keyword>
<evidence type="ECO:0000313" key="10">
    <source>
        <dbReference type="EMBL" id="ORY87730.1"/>
    </source>
</evidence>
<dbReference type="RefSeq" id="XP_040728225.1">
    <property type="nucleotide sequence ID" value="XM_040867005.1"/>
</dbReference>
<keyword evidence="11" id="KW-1185">Reference proteome</keyword>
<keyword evidence="10" id="KW-0670">Pyruvate</keyword>
<keyword evidence="7 9" id="KW-0496">Mitochondrion</keyword>
<evidence type="ECO:0000256" key="9">
    <source>
        <dbReference type="RuleBase" id="RU363100"/>
    </source>
</evidence>
<evidence type="ECO:0000256" key="6">
    <source>
        <dbReference type="ARBA" id="ARBA00022989"/>
    </source>
</evidence>
<evidence type="ECO:0000313" key="11">
    <source>
        <dbReference type="Proteomes" id="UP000193685"/>
    </source>
</evidence>
<keyword evidence="6" id="KW-1133">Transmembrane helix</keyword>
<reference evidence="10 11" key="1">
    <citation type="submission" date="2016-07" db="EMBL/GenBank/DDBJ databases">
        <title>Pervasive Adenine N6-methylation of Active Genes in Fungi.</title>
        <authorList>
            <consortium name="DOE Joint Genome Institute"/>
            <person name="Mondo S.J."/>
            <person name="Dannebaum R.O."/>
            <person name="Kuo R.C."/>
            <person name="Labutti K."/>
            <person name="Haridas S."/>
            <person name="Kuo A."/>
            <person name="Salamov A."/>
            <person name="Ahrendt S.R."/>
            <person name="Lipzen A."/>
            <person name="Sullivan W."/>
            <person name="Andreopoulos W.B."/>
            <person name="Clum A."/>
            <person name="Lindquist E."/>
            <person name="Daum C."/>
            <person name="Ramamoorthy G.K."/>
            <person name="Gryganskyi A."/>
            <person name="Culley D."/>
            <person name="Magnuson J.K."/>
            <person name="James T.Y."/>
            <person name="O'Malley M.A."/>
            <person name="Stajich J.E."/>
            <person name="Spatafora J.W."/>
            <person name="Visel A."/>
            <person name="Grigoriev I.V."/>
        </authorList>
    </citation>
    <scope>NUCLEOTIDE SEQUENCE [LARGE SCALE GENOMIC DNA]</scope>
    <source>
        <strain evidence="10 11">12-1054</strain>
    </source>
</reference>
<gene>
    <name evidence="10" type="ORF">BCR37DRAFT_331052</name>
</gene>
<keyword evidence="8" id="KW-0472">Membrane</keyword>
<dbReference type="PANTHER" id="PTHR14154">
    <property type="entry name" value="UPF0041 BRAIN PROTEIN 44-RELATED"/>
    <property type="match status" value="1"/>
</dbReference>
<evidence type="ECO:0000256" key="2">
    <source>
        <dbReference type="ARBA" id="ARBA00006416"/>
    </source>
</evidence>
<comment type="subcellular location">
    <subcellularLocation>
        <location evidence="1 9">Mitochondrion inner membrane</location>
        <topology evidence="1 9">Multi-pass membrane protein</topology>
    </subcellularLocation>
</comment>